<keyword evidence="3 4" id="KW-0732">Signal</keyword>
<dbReference type="PANTHER" id="PTHR30085:SF7">
    <property type="entry name" value="AMINO-ACID ABC TRANSPORTER-BINDING PROTEIN YHDW-RELATED"/>
    <property type="match status" value="1"/>
</dbReference>
<dbReference type="GO" id="GO:0006865">
    <property type="term" value="P:amino acid transport"/>
    <property type="evidence" value="ECO:0007669"/>
    <property type="project" value="TreeGrafter"/>
</dbReference>
<dbReference type="Gene3D" id="3.40.190.10">
    <property type="entry name" value="Periplasmic binding protein-like II"/>
    <property type="match status" value="2"/>
</dbReference>
<accession>A0A6J4HJP6</accession>
<dbReference type="SMART" id="SM00062">
    <property type="entry name" value="PBPb"/>
    <property type="match status" value="1"/>
</dbReference>
<sequence>MAHRRLSRRLITAAALIGALLAGGATPAWAQAPQRAAASGSPTLDAVRERRLVLCGVSGESPGFSLPDSQGEMRGLDADTCRAVAAAALGDAKLVRFVPLSPQARFTALQSGEVDLLVRNTSWTLTREASLGLLMAWINFHDGTAFVVKSDAGVSSARQLDGATICLLQGTSTELDVAEWFRANNLRFTPVLFGGVSETQAAFLANRCDAWANDASYIAAFRASQPNANLALLPERISSEPVGAMVRKGDDRWFDLVRWTGAALLAAEQAGVTSANADEKRRSADPGLQRLLGAQGDLGRALGVDNAWALNAVKQVGNYAEIWERNLAPLGLERGANRLASQGGLMWAPPLR</sequence>
<feature type="signal peptide" evidence="4">
    <location>
        <begin position="1"/>
        <end position="30"/>
    </location>
</feature>
<keyword evidence="2" id="KW-0813">Transport</keyword>
<comment type="similarity">
    <text evidence="1">Belongs to the bacterial solute-binding protein 3 family.</text>
</comment>
<dbReference type="Pfam" id="PF00497">
    <property type="entry name" value="SBP_bac_3"/>
    <property type="match status" value="1"/>
</dbReference>
<dbReference type="EMBL" id="CADCTG010000084">
    <property type="protein sequence ID" value="CAA9224007.1"/>
    <property type="molecule type" value="Genomic_DNA"/>
</dbReference>
<dbReference type="CDD" id="cd13692">
    <property type="entry name" value="PBP2_BztA"/>
    <property type="match status" value="1"/>
</dbReference>
<feature type="domain" description="Solute-binding protein family 3/N-terminal" evidence="5">
    <location>
        <begin position="52"/>
        <end position="280"/>
    </location>
</feature>
<feature type="chain" id="PRO_5026789302" description="Solute-binding protein family 3/N-terminal domain-containing protein" evidence="4">
    <location>
        <begin position="31"/>
        <end position="352"/>
    </location>
</feature>
<organism evidence="6">
    <name type="scientific">uncultured Acetobacteraceae bacterium</name>
    <dbReference type="NCBI Taxonomy" id="169975"/>
    <lineage>
        <taxon>Bacteria</taxon>
        <taxon>Pseudomonadati</taxon>
        <taxon>Pseudomonadota</taxon>
        <taxon>Alphaproteobacteria</taxon>
        <taxon>Acetobacterales</taxon>
        <taxon>Acetobacteraceae</taxon>
        <taxon>environmental samples</taxon>
    </lineage>
</organism>
<dbReference type="InterPro" id="IPR001638">
    <property type="entry name" value="Solute-binding_3/MltF_N"/>
</dbReference>
<proteinExistence type="inferred from homology"/>
<dbReference type="AlphaFoldDB" id="A0A6J4HJP6"/>
<dbReference type="InterPro" id="IPR051455">
    <property type="entry name" value="Bact_solute-bind_prot3"/>
</dbReference>
<name>A0A6J4HJP6_9PROT</name>
<reference evidence="6" key="1">
    <citation type="submission" date="2020-02" db="EMBL/GenBank/DDBJ databases">
        <authorList>
            <person name="Meier V. D."/>
        </authorList>
    </citation>
    <scope>NUCLEOTIDE SEQUENCE</scope>
    <source>
        <strain evidence="6">AVDCRST_MAG08</strain>
    </source>
</reference>
<evidence type="ECO:0000256" key="1">
    <source>
        <dbReference type="ARBA" id="ARBA00010333"/>
    </source>
</evidence>
<evidence type="ECO:0000256" key="3">
    <source>
        <dbReference type="ARBA" id="ARBA00022729"/>
    </source>
</evidence>
<protein>
    <recommendedName>
        <fullName evidence="5">Solute-binding protein family 3/N-terminal domain-containing protein</fullName>
    </recommendedName>
</protein>
<evidence type="ECO:0000313" key="6">
    <source>
        <dbReference type="EMBL" id="CAA9224007.1"/>
    </source>
</evidence>
<evidence type="ECO:0000256" key="4">
    <source>
        <dbReference type="SAM" id="SignalP"/>
    </source>
</evidence>
<gene>
    <name evidence="6" type="ORF">AVDCRST_MAG08-750</name>
</gene>
<dbReference type="SUPFAM" id="SSF53850">
    <property type="entry name" value="Periplasmic binding protein-like II"/>
    <property type="match status" value="1"/>
</dbReference>
<evidence type="ECO:0000256" key="2">
    <source>
        <dbReference type="ARBA" id="ARBA00022448"/>
    </source>
</evidence>
<dbReference type="PANTHER" id="PTHR30085">
    <property type="entry name" value="AMINO ACID ABC TRANSPORTER PERMEASE"/>
    <property type="match status" value="1"/>
</dbReference>
<evidence type="ECO:0000259" key="5">
    <source>
        <dbReference type="SMART" id="SM00062"/>
    </source>
</evidence>